<evidence type="ECO:0000256" key="6">
    <source>
        <dbReference type="ARBA" id="ARBA00022723"/>
    </source>
</evidence>
<accession>A0A948TJE8</accession>
<keyword evidence="5 12" id="KW-0808">Transferase</keyword>
<dbReference type="SUPFAM" id="SSF48576">
    <property type="entry name" value="Terpenoid synthases"/>
    <property type="match status" value="1"/>
</dbReference>
<dbReference type="FunFam" id="1.10.600.10:FF:000001">
    <property type="entry name" value="Geranylgeranyl diphosphate synthase"/>
    <property type="match status" value="1"/>
</dbReference>
<dbReference type="Proteomes" id="UP000777303">
    <property type="component" value="Unassembled WGS sequence"/>
</dbReference>
<organism evidence="13 14">
    <name type="scientific">Candidatus Paralactobacillus gallistercoris</name>
    <dbReference type="NCBI Taxonomy" id="2838724"/>
    <lineage>
        <taxon>Bacteria</taxon>
        <taxon>Bacillati</taxon>
        <taxon>Bacillota</taxon>
        <taxon>Bacilli</taxon>
        <taxon>Lactobacillales</taxon>
        <taxon>Lactobacillaceae</taxon>
        <taxon>Lactobacillus</taxon>
    </lineage>
</organism>
<dbReference type="PROSITE" id="PS00444">
    <property type="entry name" value="POLYPRENYL_SYNTHASE_2"/>
    <property type="match status" value="1"/>
</dbReference>
<protein>
    <recommendedName>
        <fullName evidence="4">Farnesyl diphosphate synthase</fullName>
        <ecNumber evidence="3">2.5.1.10</ecNumber>
    </recommendedName>
    <alternativeName>
        <fullName evidence="10">(2E,6E)-farnesyl diphosphate synthase</fullName>
    </alternativeName>
    <alternativeName>
        <fullName evidence="9">Geranyltranstransferase</fullName>
    </alternativeName>
</protein>
<evidence type="ECO:0000256" key="1">
    <source>
        <dbReference type="ARBA" id="ARBA00001946"/>
    </source>
</evidence>
<evidence type="ECO:0000256" key="2">
    <source>
        <dbReference type="ARBA" id="ARBA00006706"/>
    </source>
</evidence>
<gene>
    <name evidence="13" type="ORF">H9901_03320</name>
</gene>
<comment type="catalytic activity">
    <reaction evidence="11">
        <text>isopentenyl diphosphate + (2E)-geranyl diphosphate = (2E,6E)-farnesyl diphosphate + diphosphate</text>
        <dbReference type="Rhea" id="RHEA:19361"/>
        <dbReference type="ChEBI" id="CHEBI:33019"/>
        <dbReference type="ChEBI" id="CHEBI:58057"/>
        <dbReference type="ChEBI" id="CHEBI:128769"/>
        <dbReference type="ChEBI" id="CHEBI:175763"/>
        <dbReference type="EC" id="2.5.1.10"/>
    </reaction>
</comment>
<dbReference type="InterPro" id="IPR000092">
    <property type="entry name" value="Polyprenyl_synt"/>
</dbReference>
<dbReference type="GO" id="GO:0004337">
    <property type="term" value="F:(2E,6E)-farnesyl diphosphate synthase activity"/>
    <property type="evidence" value="ECO:0007669"/>
    <property type="project" value="UniProtKB-EC"/>
</dbReference>
<comment type="caution">
    <text evidence="13">The sequence shown here is derived from an EMBL/GenBank/DDBJ whole genome shotgun (WGS) entry which is preliminary data.</text>
</comment>
<evidence type="ECO:0000256" key="8">
    <source>
        <dbReference type="ARBA" id="ARBA00023229"/>
    </source>
</evidence>
<dbReference type="PANTHER" id="PTHR43281:SF1">
    <property type="entry name" value="FARNESYL DIPHOSPHATE SYNTHASE"/>
    <property type="match status" value="1"/>
</dbReference>
<dbReference type="GO" id="GO:0016114">
    <property type="term" value="P:terpenoid biosynthetic process"/>
    <property type="evidence" value="ECO:0007669"/>
    <property type="project" value="UniProtKB-ARBA"/>
</dbReference>
<dbReference type="InterPro" id="IPR033749">
    <property type="entry name" value="Polyprenyl_synt_CS"/>
</dbReference>
<evidence type="ECO:0000313" key="13">
    <source>
        <dbReference type="EMBL" id="MBU3851709.1"/>
    </source>
</evidence>
<dbReference type="InterPro" id="IPR053378">
    <property type="entry name" value="Prenyl_diphosphate_synthase"/>
</dbReference>
<dbReference type="InterPro" id="IPR008949">
    <property type="entry name" value="Isoprenoid_synthase_dom_sf"/>
</dbReference>
<dbReference type="SFLD" id="SFLDS00005">
    <property type="entry name" value="Isoprenoid_Synthase_Type_I"/>
    <property type="match status" value="1"/>
</dbReference>
<name>A0A948TJE8_9LACO</name>
<evidence type="ECO:0000256" key="12">
    <source>
        <dbReference type="RuleBase" id="RU004466"/>
    </source>
</evidence>
<comment type="similarity">
    <text evidence="2 12">Belongs to the FPP/GGPP synthase family.</text>
</comment>
<evidence type="ECO:0000256" key="9">
    <source>
        <dbReference type="ARBA" id="ARBA00032380"/>
    </source>
</evidence>
<dbReference type="Gene3D" id="1.10.600.10">
    <property type="entry name" value="Farnesyl Diphosphate Synthase"/>
    <property type="match status" value="1"/>
</dbReference>
<dbReference type="PROSITE" id="PS00723">
    <property type="entry name" value="POLYPRENYL_SYNTHASE_1"/>
    <property type="match status" value="1"/>
</dbReference>
<keyword evidence="8" id="KW-0414">Isoprene biosynthesis</keyword>
<reference evidence="13" key="2">
    <citation type="submission" date="2021-04" db="EMBL/GenBank/DDBJ databases">
        <authorList>
            <person name="Gilroy R."/>
        </authorList>
    </citation>
    <scope>NUCLEOTIDE SEQUENCE</scope>
    <source>
        <strain evidence="13">F6-6636</strain>
    </source>
</reference>
<comment type="cofactor">
    <cofactor evidence="1">
        <name>Mg(2+)</name>
        <dbReference type="ChEBI" id="CHEBI:18420"/>
    </cofactor>
</comment>
<evidence type="ECO:0000313" key="14">
    <source>
        <dbReference type="Proteomes" id="UP000777303"/>
    </source>
</evidence>
<dbReference type="NCBIfam" id="NF045485">
    <property type="entry name" value="FPPsyn"/>
    <property type="match status" value="1"/>
</dbReference>
<evidence type="ECO:0000256" key="5">
    <source>
        <dbReference type="ARBA" id="ARBA00022679"/>
    </source>
</evidence>
<evidence type="ECO:0000256" key="3">
    <source>
        <dbReference type="ARBA" id="ARBA00012439"/>
    </source>
</evidence>
<dbReference type="SFLD" id="SFLDG01017">
    <property type="entry name" value="Polyprenyl_Transferase_Like"/>
    <property type="match status" value="1"/>
</dbReference>
<evidence type="ECO:0000256" key="7">
    <source>
        <dbReference type="ARBA" id="ARBA00022842"/>
    </source>
</evidence>
<dbReference type="GO" id="GO:0005737">
    <property type="term" value="C:cytoplasm"/>
    <property type="evidence" value="ECO:0007669"/>
    <property type="project" value="UniProtKB-ARBA"/>
</dbReference>
<dbReference type="Pfam" id="PF00348">
    <property type="entry name" value="polyprenyl_synt"/>
    <property type="match status" value="1"/>
</dbReference>
<evidence type="ECO:0000256" key="11">
    <source>
        <dbReference type="ARBA" id="ARBA00049399"/>
    </source>
</evidence>
<dbReference type="GO" id="GO:0046872">
    <property type="term" value="F:metal ion binding"/>
    <property type="evidence" value="ECO:0007669"/>
    <property type="project" value="UniProtKB-KW"/>
</dbReference>
<reference evidence="13" key="1">
    <citation type="journal article" date="2021" name="PeerJ">
        <title>Extensive microbial diversity within the chicken gut microbiome revealed by metagenomics and culture.</title>
        <authorList>
            <person name="Gilroy R."/>
            <person name="Ravi A."/>
            <person name="Getino M."/>
            <person name="Pursley I."/>
            <person name="Horton D.L."/>
            <person name="Alikhan N.F."/>
            <person name="Baker D."/>
            <person name="Gharbi K."/>
            <person name="Hall N."/>
            <person name="Watson M."/>
            <person name="Adriaenssens E.M."/>
            <person name="Foster-Nyarko E."/>
            <person name="Jarju S."/>
            <person name="Secka A."/>
            <person name="Antonio M."/>
            <person name="Oren A."/>
            <person name="Chaudhuri R.R."/>
            <person name="La Ragione R."/>
            <person name="Hildebrand F."/>
            <person name="Pallen M.J."/>
        </authorList>
    </citation>
    <scope>NUCLEOTIDE SEQUENCE</scope>
    <source>
        <strain evidence="13">F6-6636</strain>
    </source>
</reference>
<keyword evidence="7" id="KW-0460">Magnesium</keyword>
<dbReference type="AlphaFoldDB" id="A0A948TJE8"/>
<dbReference type="PANTHER" id="PTHR43281">
    <property type="entry name" value="FARNESYL DIPHOSPHATE SYNTHASE"/>
    <property type="match status" value="1"/>
</dbReference>
<dbReference type="EMBL" id="JAHLFS010000046">
    <property type="protein sequence ID" value="MBU3851709.1"/>
    <property type="molecule type" value="Genomic_DNA"/>
</dbReference>
<evidence type="ECO:0000256" key="10">
    <source>
        <dbReference type="ARBA" id="ARBA00032873"/>
    </source>
</evidence>
<sequence>MYQNYHELAQDILPSFNEYLDTQIERASQQPTLTKAMQYSLDAGGKRLRPLLLFATVATFSDLSLSHLYGIAGAVELVHTYSLIHDDLPAMDDATLRRGQAANHRVFGEAEAILAGDALLTLSFEWLSDANFPTPTVMRLVNILAHAAGPSGMVAGQMNDIKATDHQLSLTALDDLNMQKTGALITAAVQMGAALADVPFGQQAALEQFANDFGLAFQIKDDLLDMTATTAELGKPANQDDLHAKNTYPRLLGVAAAQTKIKDLVNDAQQQLAQLPTDTTLLASFLDYFKDEMGK</sequence>
<evidence type="ECO:0000256" key="4">
    <source>
        <dbReference type="ARBA" id="ARBA00015100"/>
    </source>
</evidence>
<proteinExistence type="inferred from homology"/>
<dbReference type="EC" id="2.5.1.10" evidence="3"/>
<dbReference type="CDD" id="cd00685">
    <property type="entry name" value="Trans_IPPS_HT"/>
    <property type="match status" value="1"/>
</dbReference>
<keyword evidence="6" id="KW-0479">Metal-binding</keyword>